<dbReference type="ExpressionAtlas" id="A0A3L6FCS6">
    <property type="expression patterns" value="baseline and differential"/>
</dbReference>
<dbReference type="AlphaFoldDB" id="A0A3L6FCS6"/>
<comment type="caution">
    <text evidence="1">The sequence shown here is derived from an EMBL/GenBank/DDBJ whole genome shotgun (WGS) entry which is preliminary data.</text>
</comment>
<organism evidence="1 2">
    <name type="scientific">Zea mays</name>
    <name type="common">Maize</name>
    <dbReference type="NCBI Taxonomy" id="4577"/>
    <lineage>
        <taxon>Eukaryota</taxon>
        <taxon>Viridiplantae</taxon>
        <taxon>Streptophyta</taxon>
        <taxon>Embryophyta</taxon>
        <taxon>Tracheophyta</taxon>
        <taxon>Spermatophyta</taxon>
        <taxon>Magnoliopsida</taxon>
        <taxon>Liliopsida</taxon>
        <taxon>Poales</taxon>
        <taxon>Poaceae</taxon>
        <taxon>PACMAD clade</taxon>
        <taxon>Panicoideae</taxon>
        <taxon>Andropogonodae</taxon>
        <taxon>Andropogoneae</taxon>
        <taxon>Tripsacinae</taxon>
        <taxon>Zea</taxon>
    </lineage>
</organism>
<reference evidence="1 2" key="1">
    <citation type="journal article" date="2018" name="Nat. Genet.">
        <title>Extensive intraspecific gene order and gene structural variations between Mo17 and other maize genomes.</title>
        <authorList>
            <person name="Sun S."/>
            <person name="Zhou Y."/>
            <person name="Chen J."/>
            <person name="Shi J."/>
            <person name="Zhao H."/>
            <person name="Zhao H."/>
            <person name="Song W."/>
            <person name="Zhang M."/>
            <person name="Cui Y."/>
            <person name="Dong X."/>
            <person name="Liu H."/>
            <person name="Ma X."/>
            <person name="Jiao Y."/>
            <person name="Wang B."/>
            <person name="Wei X."/>
            <person name="Stein J.C."/>
            <person name="Glaubitz J.C."/>
            <person name="Lu F."/>
            <person name="Yu G."/>
            <person name="Liang C."/>
            <person name="Fengler K."/>
            <person name="Li B."/>
            <person name="Rafalski A."/>
            <person name="Schnable P.S."/>
            <person name="Ware D.H."/>
            <person name="Buckler E.S."/>
            <person name="Lai J."/>
        </authorList>
    </citation>
    <scope>NUCLEOTIDE SEQUENCE [LARGE SCALE GENOMIC DNA]</scope>
    <source>
        <strain evidence="2">cv. Missouri 17</strain>
        <tissue evidence="1">Seedling</tissue>
    </source>
</reference>
<dbReference type="PANTHER" id="PTHR33265:SF1">
    <property type="entry name" value="OS01G0198500 PROTEIN"/>
    <property type="match status" value="1"/>
</dbReference>
<evidence type="ECO:0000313" key="1">
    <source>
        <dbReference type="EMBL" id="PWZ30780.1"/>
    </source>
</evidence>
<gene>
    <name evidence="1" type="ORF">Zm00014a_000541</name>
</gene>
<name>A0A3L6FCS6_MAIZE</name>
<dbReference type="PANTHER" id="PTHR33265">
    <property type="entry name" value="AVR9/CF-9 RAPIDLY ELICITED PROTEIN-RELATED"/>
    <property type="match status" value="1"/>
</dbReference>
<proteinExistence type="predicted"/>
<dbReference type="Proteomes" id="UP000251960">
    <property type="component" value="Chromosome 3"/>
</dbReference>
<sequence length="235" mass="24874">MTVLRAVYHMLRRGRKRLTMDARLLLGRGNKLAGKALHDLLAAAAHHHQHQHQMVEPSTSHAAAAASSSGLSFVPPYGTGDVEFSCTTTPSYSFGFGAAAHPGTGRALFPFRIRRRGAAARASGGGGAGLVDFVEVARELQMLQAADAAAGSDSDHQALSPSSVAWATPSPMLGLSLGRSPAGVRRLRVTDSPFPLDPPEGLARSDSSFEAFISSFHENLRKQPAEAATPDNRRD</sequence>
<accession>A0A3L6FCS6</accession>
<dbReference type="EMBL" id="NCVQ01000004">
    <property type="protein sequence ID" value="PWZ30780.1"/>
    <property type="molecule type" value="Genomic_DNA"/>
</dbReference>
<evidence type="ECO:0000313" key="2">
    <source>
        <dbReference type="Proteomes" id="UP000251960"/>
    </source>
</evidence>
<protein>
    <submittedName>
        <fullName evidence="1">Uncharacterized protein</fullName>
    </submittedName>
</protein>